<accession>A0ABQ3V1K4</accession>
<keyword evidence="1" id="KW-1133">Transmembrane helix</keyword>
<proteinExistence type="predicted"/>
<dbReference type="RefSeq" id="WP_201375051.1">
    <property type="nucleotide sequence ID" value="NZ_BNJG01000003.1"/>
</dbReference>
<keyword evidence="1" id="KW-0812">Transmembrane</keyword>
<comment type="caution">
    <text evidence="2">The sequence shown here is derived from an EMBL/GenBank/DDBJ whole genome shotgun (WGS) entry which is preliminary data.</text>
</comment>
<feature type="transmembrane region" description="Helical" evidence="1">
    <location>
        <begin position="84"/>
        <end position="109"/>
    </location>
</feature>
<feature type="transmembrane region" description="Helical" evidence="1">
    <location>
        <begin position="56"/>
        <end position="77"/>
    </location>
</feature>
<keyword evidence="1" id="KW-0472">Membrane</keyword>
<dbReference type="Proteomes" id="UP000654345">
    <property type="component" value="Unassembled WGS sequence"/>
</dbReference>
<name>A0ABQ3V1K4_9CHLR</name>
<feature type="transmembrane region" description="Helical" evidence="1">
    <location>
        <begin position="206"/>
        <end position="225"/>
    </location>
</feature>
<keyword evidence="3" id="KW-1185">Reference proteome</keyword>
<sequence length="231" mass="25932">MNRMQAILHMHSKDWFWWLLAPWCWVLLPSFAINLIISLFTHTDTGIYTGGLASIYIYMLIIGLLVVYRTFSFALGFTMRRTDYILGTTLVAITVCATEAIVLLLLSFIEADLTGGWGVRLHFFHLPYVSDGSFLAQFWVYFIALATLYTLGFIIGSLYQRAGRTGLLATSGAVLLLGTIGSFACTQFNWWGNIFAWLTHQSADDLASWFLLPLVACLSISYVLLRKATIA</sequence>
<evidence type="ECO:0000256" key="1">
    <source>
        <dbReference type="SAM" id="Phobius"/>
    </source>
</evidence>
<organism evidence="2 3">
    <name type="scientific">Ktedonobacter robiniae</name>
    <dbReference type="NCBI Taxonomy" id="2778365"/>
    <lineage>
        <taxon>Bacteria</taxon>
        <taxon>Bacillati</taxon>
        <taxon>Chloroflexota</taxon>
        <taxon>Ktedonobacteria</taxon>
        <taxon>Ktedonobacterales</taxon>
        <taxon>Ktedonobacteraceae</taxon>
        <taxon>Ktedonobacter</taxon>
    </lineage>
</organism>
<reference evidence="2 3" key="1">
    <citation type="journal article" date="2021" name="Int. J. Syst. Evol. Microbiol.">
        <title>Reticulibacter mediterranei gen. nov., sp. nov., within the new family Reticulibacteraceae fam. nov., and Ktedonospora formicarum gen. nov., sp. nov., Ktedonobacter robiniae sp. nov., Dictyobacter formicarum sp. nov. and Dictyobacter arantiisoli sp. nov., belonging to the class Ktedonobacteria.</title>
        <authorList>
            <person name="Yabe S."/>
            <person name="Zheng Y."/>
            <person name="Wang C.M."/>
            <person name="Sakai Y."/>
            <person name="Abe K."/>
            <person name="Yokota A."/>
            <person name="Donadio S."/>
            <person name="Cavaletti L."/>
            <person name="Monciardini P."/>
        </authorList>
    </citation>
    <scope>NUCLEOTIDE SEQUENCE [LARGE SCALE GENOMIC DNA]</scope>
    <source>
        <strain evidence="2 3">SOSP1-30</strain>
    </source>
</reference>
<evidence type="ECO:0008006" key="4">
    <source>
        <dbReference type="Google" id="ProtNLM"/>
    </source>
</evidence>
<gene>
    <name evidence="2" type="ORF">KSB_72780</name>
</gene>
<evidence type="ECO:0000313" key="3">
    <source>
        <dbReference type="Proteomes" id="UP000654345"/>
    </source>
</evidence>
<evidence type="ECO:0000313" key="2">
    <source>
        <dbReference type="EMBL" id="GHO58803.1"/>
    </source>
</evidence>
<feature type="transmembrane region" description="Helical" evidence="1">
    <location>
        <begin position="166"/>
        <end position="191"/>
    </location>
</feature>
<dbReference type="EMBL" id="BNJG01000003">
    <property type="protein sequence ID" value="GHO58803.1"/>
    <property type="molecule type" value="Genomic_DNA"/>
</dbReference>
<feature type="transmembrane region" description="Helical" evidence="1">
    <location>
        <begin position="138"/>
        <end position="159"/>
    </location>
</feature>
<protein>
    <recommendedName>
        <fullName evidence="4">ABC transporter permease</fullName>
    </recommendedName>
</protein>